<reference evidence="1" key="1">
    <citation type="submission" date="2019-05" db="EMBL/GenBank/DDBJ databases">
        <title>Revised genome assembly of Burkholderiaceae (previously Ralstonia) sp. PBA.</title>
        <authorList>
            <person name="Gan H.M."/>
        </authorList>
    </citation>
    <scope>NUCLEOTIDE SEQUENCE</scope>
    <source>
        <strain evidence="1">PBA</strain>
    </source>
</reference>
<accession>A0ACD3SRD9</accession>
<dbReference type="EMBL" id="AKCV02000015">
    <property type="protein sequence ID" value="TMS58747.1"/>
    <property type="molecule type" value="Genomic_DNA"/>
</dbReference>
<organism evidence="1 2">
    <name type="scientific">Imbroritus primus</name>
    <dbReference type="NCBI Taxonomy" id="3058603"/>
    <lineage>
        <taxon>Bacteria</taxon>
        <taxon>Pseudomonadati</taxon>
        <taxon>Pseudomonadota</taxon>
        <taxon>Betaproteobacteria</taxon>
        <taxon>Burkholderiales</taxon>
        <taxon>Burkholderiaceae</taxon>
        <taxon>Imbroritus</taxon>
    </lineage>
</organism>
<protein>
    <submittedName>
        <fullName evidence="1">LacI family DNA-binding transcriptional regulator</fullName>
    </submittedName>
</protein>
<sequence>MATRPRIVDVAARAGVSTATVSRALSNPDLVHPETQQRIRSAIAELGYVMDGSARALASGRARTVAAIVPTLDNAIFARAVQSLQTTLSNSGYQLLIAAHEYNLSAEHELVRALLERSIDALILVGADHAPQTWEVIRGSRVPLLITWARSSEHEPSIGFDNHEIGRLAARHLLSLGHQHLAVVSGYCRHNDRARHRVEGFREVLAEHGRRLADANVVEQPFGFEGGRAGLQLLMQLRPRPTAIFCGNDMLALGCLFEAQSMGIRVPEALSLVGCDNLPVSSQIPPGLTTILLPTYELGQRAAEAVLHWLATREVPPSQCLPIEIVVRGTSAPPADIQKEETSRPQHVSA</sequence>
<evidence type="ECO:0000313" key="1">
    <source>
        <dbReference type="EMBL" id="TMS58747.1"/>
    </source>
</evidence>
<gene>
    <name evidence="1" type="ORF">MW7_008575</name>
</gene>
<evidence type="ECO:0000313" key="2">
    <source>
        <dbReference type="Proteomes" id="UP000004277"/>
    </source>
</evidence>
<name>A0ACD3SRD9_9BURK</name>
<dbReference type="Proteomes" id="UP000004277">
    <property type="component" value="Unassembled WGS sequence"/>
</dbReference>
<proteinExistence type="predicted"/>
<keyword evidence="2" id="KW-1185">Reference proteome</keyword>
<keyword evidence="1" id="KW-0238">DNA-binding</keyword>
<comment type="caution">
    <text evidence="1">The sequence shown here is derived from an EMBL/GenBank/DDBJ whole genome shotgun (WGS) entry which is preliminary data.</text>
</comment>